<dbReference type="Pfam" id="PF08885">
    <property type="entry name" value="GSCFA"/>
    <property type="match status" value="1"/>
</dbReference>
<accession>A0A0M6YH21</accession>
<dbReference type="InterPro" id="IPR014982">
    <property type="entry name" value="GSCFA"/>
</dbReference>
<evidence type="ECO:0000259" key="1">
    <source>
        <dbReference type="Pfam" id="PF08885"/>
    </source>
</evidence>
<proteinExistence type="predicted"/>
<dbReference type="RefSeq" id="WP_055083707.1">
    <property type="nucleotide sequence ID" value="NZ_CXSU01000011.1"/>
</dbReference>
<organism evidence="2 3">
    <name type="scientific">Jannaschia donghaensis</name>
    <dbReference type="NCBI Taxonomy" id="420998"/>
    <lineage>
        <taxon>Bacteria</taxon>
        <taxon>Pseudomonadati</taxon>
        <taxon>Pseudomonadota</taxon>
        <taxon>Alphaproteobacteria</taxon>
        <taxon>Rhodobacterales</taxon>
        <taxon>Roseobacteraceae</taxon>
        <taxon>Jannaschia</taxon>
    </lineage>
</organism>
<gene>
    <name evidence="2" type="ORF">JDO7802_01263</name>
</gene>
<dbReference type="Proteomes" id="UP000049222">
    <property type="component" value="Unassembled WGS sequence"/>
</dbReference>
<dbReference type="AlphaFoldDB" id="A0A0M6YH21"/>
<evidence type="ECO:0000313" key="2">
    <source>
        <dbReference type="EMBL" id="CTQ49250.1"/>
    </source>
</evidence>
<sequence>MNKRTEANTFNFQHTRKEGVFRTWFRGEHTNFNPDFEKMAEQDSALKWVTQGWEPAERIVTPDTKITAFGSCFAANISNWLAGRNYNILTRDEGSNAYVVKCGEGMVNSYVIRQQFEWAFEGKKFEEALWHGYEAESYGYDEDIRKQTLDIFSKTDLFILTFGLSEVWYDEVTGGVFWRSIPQEAYDPERHKFRVTTVEENKDNIRAIYDLIRKHRPDAKIITTLSPVPLIATFRPVSCISANSVSKSVLRVALDELMRELGDDGYLHYWPSYEIITDVFHSPFKQDRRHLPKAVLDFIMMLFEQVWCERQPTDEEMLKHWLAALSSSGLISDRLEAVVRDDNLNALKRIMGKRKVARHPEAEAAIRAQLDRLEKLLTK</sequence>
<evidence type="ECO:0000313" key="3">
    <source>
        <dbReference type="Proteomes" id="UP000049222"/>
    </source>
</evidence>
<protein>
    <submittedName>
        <fullName evidence="2">GSCFA family protein</fullName>
    </submittedName>
</protein>
<dbReference type="STRING" id="420998.JDO7802_01263"/>
<dbReference type="EMBL" id="CXSU01000011">
    <property type="protein sequence ID" value="CTQ49250.1"/>
    <property type="molecule type" value="Genomic_DNA"/>
</dbReference>
<name>A0A0M6YH21_9RHOB</name>
<reference evidence="2 3" key="1">
    <citation type="submission" date="2015-07" db="EMBL/GenBank/DDBJ databases">
        <authorList>
            <person name="Noorani M."/>
        </authorList>
    </citation>
    <scope>NUCLEOTIDE SEQUENCE [LARGE SCALE GENOMIC DNA]</scope>
    <source>
        <strain evidence="2 3">CECT 7802</strain>
    </source>
</reference>
<feature type="domain" description="GSCFA" evidence="1">
    <location>
        <begin position="65"/>
        <end position="303"/>
    </location>
</feature>
<dbReference type="SUPFAM" id="SSF52266">
    <property type="entry name" value="SGNH hydrolase"/>
    <property type="match status" value="1"/>
</dbReference>
<keyword evidence="3" id="KW-1185">Reference proteome</keyword>